<comment type="caution">
    <text evidence="1">The sequence shown here is derived from an EMBL/GenBank/DDBJ whole genome shotgun (WGS) entry which is preliminary data.</text>
</comment>
<evidence type="ECO:0000313" key="1">
    <source>
        <dbReference type="EMBL" id="RLE09126.1"/>
    </source>
</evidence>
<reference evidence="1 2" key="1">
    <citation type="submission" date="2018-06" db="EMBL/GenBank/DDBJ databases">
        <title>Extensive metabolic versatility and redundancy in microbially diverse, dynamic hydrothermal sediments.</title>
        <authorList>
            <person name="Dombrowski N."/>
            <person name="Teske A."/>
            <person name="Baker B.J."/>
        </authorList>
    </citation>
    <scope>NUCLEOTIDE SEQUENCE [LARGE SCALE GENOMIC DNA]</scope>
    <source>
        <strain evidence="1">B47_G16</strain>
    </source>
</reference>
<dbReference type="AlphaFoldDB" id="A0A497E3Q6"/>
<dbReference type="Proteomes" id="UP000279422">
    <property type="component" value="Unassembled WGS sequence"/>
</dbReference>
<feature type="non-terminal residue" evidence="1">
    <location>
        <position position="1"/>
    </location>
</feature>
<proteinExistence type="predicted"/>
<protein>
    <submittedName>
        <fullName evidence="1">Uncharacterized protein</fullName>
    </submittedName>
</protein>
<name>A0A497E3Q6_UNCAE</name>
<evidence type="ECO:0000313" key="2">
    <source>
        <dbReference type="Proteomes" id="UP000279422"/>
    </source>
</evidence>
<sequence length="60" mass="6978">LYQSLNPAELKRKIDEKIHLLFEAYEEKNGRGKISPFKKQTPHIQESYIFDDSTTPALVT</sequence>
<organism evidence="1 2">
    <name type="scientific">Aerophobetes bacterium</name>
    <dbReference type="NCBI Taxonomy" id="2030807"/>
    <lineage>
        <taxon>Bacteria</taxon>
        <taxon>Candidatus Aerophobota</taxon>
    </lineage>
</organism>
<gene>
    <name evidence="1" type="ORF">DRJ00_04970</name>
</gene>
<accession>A0A497E3Q6</accession>
<dbReference type="EMBL" id="QMPZ01000061">
    <property type="protein sequence ID" value="RLE09126.1"/>
    <property type="molecule type" value="Genomic_DNA"/>
</dbReference>